<reference evidence="7 8" key="1">
    <citation type="journal article" date="2010" name="Nature">
        <title>Genome sequence of the palaeopolyploid soybean.</title>
        <authorList>
            <person name="Schmutz J."/>
            <person name="Cannon S.B."/>
            <person name="Schlueter J."/>
            <person name="Ma J."/>
            <person name="Mitros T."/>
            <person name="Nelson W."/>
            <person name="Hyten D.L."/>
            <person name="Song Q."/>
            <person name="Thelen J.J."/>
            <person name="Cheng J."/>
            <person name="Xu D."/>
            <person name="Hellsten U."/>
            <person name="May G.D."/>
            <person name="Yu Y."/>
            <person name="Sakurai T."/>
            <person name="Umezawa T."/>
            <person name="Bhattacharyya M.K."/>
            <person name="Sandhu D."/>
            <person name="Valliyodan B."/>
            <person name="Lindquist E."/>
            <person name="Peto M."/>
            <person name="Grant D."/>
            <person name="Shu S."/>
            <person name="Goodstein D."/>
            <person name="Barry K."/>
            <person name="Futrell-Griggs M."/>
            <person name="Abernathy B."/>
            <person name="Du J."/>
            <person name="Tian Z."/>
            <person name="Zhu L."/>
            <person name="Gill N."/>
            <person name="Joshi T."/>
            <person name="Libault M."/>
            <person name="Sethuraman A."/>
            <person name="Zhang X.-C."/>
            <person name="Shinozaki K."/>
            <person name="Nguyen H.T."/>
            <person name="Wing R.A."/>
            <person name="Cregan P."/>
            <person name="Specht J."/>
            <person name="Grimwood J."/>
            <person name="Rokhsar D."/>
            <person name="Stacey G."/>
            <person name="Shoemaker R.C."/>
            <person name="Jackson S.A."/>
        </authorList>
    </citation>
    <scope>NUCLEOTIDE SEQUENCE</scope>
    <source>
        <strain evidence="8">cv. Williams 82</strain>
        <tissue evidence="7">Callus</tissue>
    </source>
</reference>
<dbReference type="Gramene" id="KRH50301">
    <property type="protein sequence ID" value="KRH50301"/>
    <property type="gene ID" value="GLYMA_07G213700"/>
</dbReference>
<dbReference type="OMA" id="MANCSHA"/>
<dbReference type="Pfam" id="PF00085">
    <property type="entry name" value="Thioredoxin"/>
    <property type="match status" value="1"/>
</dbReference>
<keyword evidence="3" id="KW-0249">Electron transport</keyword>
<dbReference type="AlphaFoldDB" id="A0A0R0J693"/>
<dbReference type="Gene3D" id="3.40.30.10">
    <property type="entry name" value="Glutaredoxin"/>
    <property type="match status" value="1"/>
</dbReference>
<keyword evidence="2" id="KW-0809">Transit peptide</keyword>
<dbReference type="EMBL" id="CM000840">
    <property type="protein sequence ID" value="KRH50301.1"/>
    <property type="molecule type" value="Genomic_DNA"/>
</dbReference>
<dbReference type="FunFam" id="3.40.30.10:FF:000001">
    <property type="entry name" value="Thioredoxin"/>
    <property type="match status" value="1"/>
</dbReference>
<keyword evidence="1" id="KW-0813">Transport</keyword>
<dbReference type="ExpressionAtlas" id="A0A0R0J693">
    <property type="expression patterns" value="baseline and differential"/>
</dbReference>
<dbReference type="Proteomes" id="UP000008827">
    <property type="component" value="Chromosome 7"/>
</dbReference>
<dbReference type="PANTHER" id="PTHR45663:SF21">
    <property type="entry name" value="THIOREDOXIN M3, CHLOROPLASTIC"/>
    <property type="match status" value="1"/>
</dbReference>
<dbReference type="CDD" id="cd02947">
    <property type="entry name" value="TRX_family"/>
    <property type="match status" value="1"/>
</dbReference>
<dbReference type="PROSITE" id="PS51352">
    <property type="entry name" value="THIOREDOXIN_2"/>
    <property type="match status" value="1"/>
</dbReference>
<dbReference type="PANTHER" id="PTHR45663">
    <property type="entry name" value="GEO12009P1"/>
    <property type="match status" value="1"/>
</dbReference>
<evidence type="ECO:0000313" key="8">
    <source>
        <dbReference type="EnsemblPlants" id="KRH50301"/>
    </source>
</evidence>
<dbReference type="EnsemblPlants" id="KRH50301">
    <property type="protein sequence ID" value="KRH50301"/>
    <property type="gene ID" value="GLYMA_07G213700"/>
</dbReference>
<gene>
    <name evidence="8" type="primary">LOC100306680</name>
    <name evidence="7" type="ORF">GLYMA_07G213700</name>
</gene>
<dbReference type="InterPro" id="IPR017937">
    <property type="entry name" value="Thioredoxin_CS"/>
</dbReference>
<dbReference type="InterPro" id="IPR036249">
    <property type="entry name" value="Thioredoxin-like_sf"/>
</dbReference>
<evidence type="ECO:0000256" key="1">
    <source>
        <dbReference type="ARBA" id="ARBA00022448"/>
    </source>
</evidence>
<feature type="domain" description="Thioredoxin" evidence="6">
    <location>
        <begin position="24"/>
        <end position="146"/>
    </location>
</feature>
<reference evidence="8" key="2">
    <citation type="submission" date="2018-02" db="UniProtKB">
        <authorList>
            <consortium name="EnsemblPlants"/>
        </authorList>
    </citation>
    <scope>IDENTIFICATION</scope>
    <source>
        <strain evidence="8">Williams 82</strain>
    </source>
</reference>
<keyword evidence="9" id="KW-1185">Reference proteome</keyword>
<accession>A0A0R0J693</accession>
<sequence length="146" mass="16607">MCYDVSLLSDRFGVTEKNNFRCCFGTHFKSEEINSTNVLKATPVTKDLWDNSILKSETPVLVIFYANWCGPCRMVHRIIDEIATEYAGKLKCFIVNTDTDMQIAEDYEIKAVPVVLMFKNGEKCDSVIGTMPKEFYVAAIERVLKS</sequence>
<evidence type="ECO:0000313" key="9">
    <source>
        <dbReference type="Proteomes" id="UP000008827"/>
    </source>
</evidence>
<evidence type="ECO:0000259" key="6">
    <source>
        <dbReference type="PROSITE" id="PS51352"/>
    </source>
</evidence>
<proteinExistence type="predicted"/>
<evidence type="ECO:0000256" key="5">
    <source>
        <dbReference type="ARBA" id="ARBA00023284"/>
    </source>
</evidence>
<dbReference type="PRINTS" id="PR00421">
    <property type="entry name" value="THIOREDOXIN"/>
</dbReference>
<evidence type="ECO:0000256" key="3">
    <source>
        <dbReference type="ARBA" id="ARBA00022982"/>
    </source>
</evidence>
<evidence type="ECO:0000256" key="2">
    <source>
        <dbReference type="ARBA" id="ARBA00022946"/>
    </source>
</evidence>
<dbReference type="SUPFAM" id="SSF52833">
    <property type="entry name" value="Thioredoxin-like"/>
    <property type="match status" value="1"/>
</dbReference>
<keyword evidence="5" id="KW-0676">Redox-active center</keyword>
<dbReference type="InterPro" id="IPR013766">
    <property type="entry name" value="Thioredoxin_domain"/>
</dbReference>
<name>A0A0R0J693_SOYBN</name>
<organism evidence="7">
    <name type="scientific">Glycine max</name>
    <name type="common">Soybean</name>
    <name type="synonym">Glycine hispida</name>
    <dbReference type="NCBI Taxonomy" id="3847"/>
    <lineage>
        <taxon>Eukaryota</taxon>
        <taxon>Viridiplantae</taxon>
        <taxon>Streptophyta</taxon>
        <taxon>Embryophyta</taxon>
        <taxon>Tracheophyta</taxon>
        <taxon>Spermatophyta</taxon>
        <taxon>Magnoliopsida</taxon>
        <taxon>eudicotyledons</taxon>
        <taxon>Gunneridae</taxon>
        <taxon>Pentapetalae</taxon>
        <taxon>rosids</taxon>
        <taxon>fabids</taxon>
        <taxon>Fabales</taxon>
        <taxon>Fabaceae</taxon>
        <taxon>Papilionoideae</taxon>
        <taxon>50 kb inversion clade</taxon>
        <taxon>NPAAA clade</taxon>
        <taxon>indigoferoid/millettioid clade</taxon>
        <taxon>Phaseoleae</taxon>
        <taxon>Glycine</taxon>
        <taxon>Glycine subgen. Soja</taxon>
    </lineage>
</organism>
<protein>
    <recommendedName>
        <fullName evidence="6">Thioredoxin domain-containing protein</fullName>
    </recommendedName>
</protein>
<dbReference type="PROSITE" id="PS00194">
    <property type="entry name" value="THIOREDOXIN_1"/>
    <property type="match status" value="1"/>
</dbReference>
<evidence type="ECO:0000256" key="4">
    <source>
        <dbReference type="ARBA" id="ARBA00023157"/>
    </source>
</evidence>
<keyword evidence="4" id="KW-1015">Disulfide bond</keyword>
<reference evidence="7" key="3">
    <citation type="submission" date="2018-07" db="EMBL/GenBank/DDBJ databases">
        <title>WGS assembly of Glycine max.</title>
        <authorList>
            <person name="Schmutz J."/>
            <person name="Cannon S."/>
            <person name="Schlueter J."/>
            <person name="Ma J."/>
            <person name="Mitros T."/>
            <person name="Nelson W."/>
            <person name="Hyten D."/>
            <person name="Song Q."/>
            <person name="Thelen J."/>
            <person name="Cheng J."/>
            <person name="Xu D."/>
            <person name="Hellsten U."/>
            <person name="May G."/>
            <person name="Yu Y."/>
            <person name="Sakurai T."/>
            <person name="Umezawa T."/>
            <person name="Bhattacharyya M."/>
            <person name="Sandhu D."/>
            <person name="Valliyodan B."/>
            <person name="Lindquist E."/>
            <person name="Peto M."/>
            <person name="Grant D."/>
            <person name="Shu S."/>
            <person name="Goodstein D."/>
            <person name="Barry K."/>
            <person name="Futrell-Griggs M."/>
            <person name="Abernathy B."/>
            <person name="Du J."/>
            <person name="Tian Z."/>
            <person name="Zhu L."/>
            <person name="Gill N."/>
            <person name="Joshi T."/>
            <person name="Libault M."/>
            <person name="Sethuraman A."/>
            <person name="Zhang X."/>
            <person name="Shinozaki K."/>
            <person name="Nguyen H."/>
            <person name="Wing R."/>
            <person name="Cregan P."/>
            <person name="Specht J."/>
            <person name="Grimwood J."/>
            <person name="Rokhsar D."/>
            <person name="Stacey G."/>
            <person name="Shoemaker R."/>
            <person name="Jackson S."/>
        </authorList>
    </citation>
    <scope>NUCLEOTIDE SEQUENCE</scope>
    <source>
        <tissue evidence="7">Callus</tissue>
    </source>
</reference>
<evidence type="ECO:0000313" key="7">
    <source>
        <dbReference type="EMBL" id="KRH50301.1"/>
    </source>
</evidence>